<feature type="compositionally biased region" description="Pro residues" evidence="1">
    <location>
        <begin position="37"/>
        <end position="47"/>
    </location>
</feature>
<gene>
    <name evidence="2" type="ORF">SKP52_22585</name>
</gene>
<dbReference type="HOGENOM" id="CLU_2467414_0_0_5"/>
<keyword evidence="3" id="KW-1185">Reference proteome</keyword>
<accession>A0A0A7PMY6</accession>
<dbReference type="STRING" id="1515612.SKP52_22585"/>
<evidence type="ECO:0000313" key="2">
    <source>
        <dbReference type="EMBL" id="AJA11364.1"/>
    </source>
</evidence>
<reference evidence="2 3" key="1">
    <citation type="journal article" date="2015" name="Int. J. Syst. Evol. Microbiol.">
        <title>Description of Sphingopyxis fribergensis sp. nov. - a soil bacterium with the ability to degrade styrene and phenylacetic acid.</title>
        <authorList>
            <person name="Oelschlagel M."/>
            <person name="Ruckert C."/>
            <person name="Kalinowski J."/>
            <person name="Schmidt G."/>
            <person name="Schlomann M."/>
            <person name="Tischler D."/>
        </authorList>
    </citation>
    <scope>NUCLEOTIDE SEQUENCE [LARGE SCALE GENOMIC DNA]</scope>
    <source>
        <strain evidence="2 3">Kp5.2</strain>
    </source>
</reference>
<evidence type="ECO:0000256" key="1">
    <source>
        <dbReference type="SAM" id="MobiDB-lite"/>
    </source>
</evidence>
<protein>
    <submittedName>
        <fullName evidence="2">Uncharacterized protein</fullName>
    </submittedName>
</protein>
<proteinExistence type="predicted"/>
<sequence length="88" mass="9790">MARRGQRRERGEGQTGLSGETVMDRFERDPASAARPPECPDCDPPAQPDKVYPEMPAPNPDRQPLRTSPEAPVLPDSHPEATPREYPE</sequence>
<organism evidence="2 3">
    <name type="scientific">Sphingopyxis fribergensis</name>
    <dbReference type="NCBI Taxonomy" id="1515612"/>
    <lineage>
        <taxon>Bacteria</taxon>
        <taxon>Pseudomonadati</taxon>
        <taxon>Pseudomonadota</taxon>
        <taxon>Alphaproteobacteria</taxon>
        <taxon>Sphingomonadales</taxon>
        <taxon>Sphingomonadaceae</taxon>
        <taxon>Sphingopyxis</taxon>
    </lineage>
</organism>
<evidence type="ECO:0000313" key="3">
    <source>
        <dbReference type="Proteomes" id="UP000030907"/>
    </source>
</evidence>
<feature type="compositionally biased region" description="Basic and acidic residues" evidence="1">
    <location>
        <begin position="77"/>
        <end position="88"/>
    </location>
</feature>
<feature type="region of interest" description="Disordered" evidence="1">
    <location>
        <begin position="1"/>
        <end position="88"/>
    </location>
</feature>
<dbReference type="KEGG" id="sphk:SKP52_22585"/>
<dbReference type="Proteomes" id="UP000030907">
    <property type="component" value="Chromosome"/>
</dbReference>
<dbReference type="AlphaFoldDB" id="A0A0A7PMY6"/>
<name>A0A0A7PMY6_9SPHN</name>
<dbReference type="EMBL" id="CP009122">
    <property type="protein sequence ID" value="AJA11364.1"/>
    <property type="molecule type" value="Genomic_DNA"/>
</dbReference>